<feature type="transmembrane region" description="Helical" evidence="6">
    <location>
        <begin position="62"/>
        <end position="80"/>
    </location>
</feature>
<gene>
    <name evidence="8" type="ORF">K8V70_05475</name>
</gene>
<feature type="transmembrane region" description="Helical" evidence="6">
    <location>
        <begin position="254"/>
        <end position="274"/>
    </location>
</feature>
<dbReference type="RefSeq" id="WP_273189997.1">
    <property type="nucleotide sequence ID" value="NZ_DYUZ01000022.1"/>
</dbReference>
<dbReference type="PANTHER" id="PTHR43124">
    <property type="entry name" value="PURINE EFFLUX PUMP PBUE"/>
    <property type="match status" value="1"/>
</dbReference>
<evidence type="ECO:0000256" key="1">
    <source>
        <dbReference type="ARBA" id="ARBA00004651"/>
    </source>
</evidence>
<sequence length="412" mass="43306">MTTSSASAASTTPNVSRGRALACVALLVVIGFSLGCSEFVVIGIEAELAEAFRVPLARVGELISFFSIAYAVLTPTLAIVTGRFRRYPLLVAYATLFCLANVVMAFAPTFELLLASRVLLGAVSGGLLALGITYIPELVGAERSSMTISVVYASFAVAMVFITSVGKIVAHALDWQLIMLASLGLAVASSVALLAVLPRTGSTDAPATMREQIELFREPQVACAVFIFLFGVGSVYVLYGYVTPYLEEVLGLDAVAASAVLMAYGVACFFSNLLSGWLDTRFGIRALTVTFPMQALLLLAVWLLRGSAVGGVAMILLVGLSMYLVSVPCVSVFMHSAMRWHPKALTLASSLEPTSFNMGIAFGTAMGGVVVSGPGIAHVGAVGAAFSLVAWGLAALTYMLERRRARSAREQG</sequence>
<keyword evidence="2" id="KW-1003">Cell membrane</keyword>
<feature type="transmembrane region" description="Helical" evidence="6">
    <location>
        <begin position="20"/>
        <end position="42"/>
    </location>
</feature>
<feature type="transmembrane region" description="Helical" evidence="6">
    <location>
        <begin position="175"/>
        <end position="200"/>
    </location>
</feature>
<dbReference type="InterPro" id="IPR050189">
    <property type="entry name" value="MFS_Efflux_Transporters"/>
</dbReference>
<evidence type="ECO:0000313" key="8">
    <source>
        <dbReference type="EMBL" id="HJG37294.1"/>
    </source>
</evidence>
<keyword evidence="4 6" id="KW-1133">Transmembrane helix</keyword>
<protein>
    <submittedName>
        <fullName evidence="8">MFS transporter</fullName>
    </submittedName>
</protein>
<feature type="transmembrane region" description="Helical" evidence="6">
    <location>
        <begin position="286"/>
        <end position="304"/>
    </location>
</feature>
<dbReference type="Pfam" id="PF07690">
    <property type="entry name" value="MFS_1"/>
    <property type="match status" value="1"/>
</dbReference>
<dbReference type="CDD" id="cd17324">
    <property type="entry name" value="MFS_NepI_like"/>
    <property type="match status" value="1"/>
</dbReference>
<comment type="caution">
    <text evidence="8">The sequence shown here is derived from an EMBL/GenBank/DDBJ whole genome shotgun (WGS) entry which is preliminary data.</text>
</comment>
<accession>A0A921LTE1</accession>
<dbReference type="PANTHER" id="PTHR43124:SF10">
    <property type="entry name" value="PURINE EFFLUX PUMP PBUE"/>
    <property type="match status" value="1"/>
</dbReference>
<dbReference type="Gene3D" id="1.20.1250.20">
    <property type="entry name" value="MFS general substrate transporter like domains"/>
    <property type="match status" value="2"/>
</dbReference>
<organism evidence="8 9">
    <name type="scientific">Enorma phocaeensis</name>
    <dbReference type="NCBI Taxonomy" id="1871019"/>
    <lineage>
        <taxon>Bacteria</taxon>
        <taxon>Bacillati</taxon>
        <taxon>Actinomycetota</taxon>
        <taxon>Coriobacteriia</taxon>
        <taxon>Coriobacteriales</taxon>
        <taxon>Coriobacteriaceae</taxon>
        <taxon>Enorma</taxon>
    </lineage>
</organism>
<keyword evidence="5 6" id="KW-0472">Membrane</keyword>
<feature type="transmembrane region" description="Helical" evidence="6">
    <location>
        <begin position="221"/>
        <end position="242"/>
    </location>
</feature>
<feature type="transmembrane region" description="Helical" evidence="6">
    <location>
        <begin position="147"/>
        <end position="169"/>
    </location>
</feature>
<reference evidence="8" key="2">
    <citation type="submission" date="2021-09" db="EMBL/GenBank/DDBJ databases">
        <authorList>
            <person name="Gilroy R."/>
        </authorList>
    </citation>
    <scope>NUCLEOTIDE SEQUENCE</scope>
    <source>
        <strain evidence="8">ChiHjej13B12-9602</strain>
    </source>
</reference>
<feature type="transmembrane region" description="Helical" evidence="6">
    <location>
        <begin position="113"/>
        <end position="135"/>
    </location>
</feature>
<evidence type="ECO:0000256" key="5">
    <source>
        <dbReference type="ARBA" id="ARBA00023136"/>
    </source>
</evidence>
<evidence type="ECO:0000259" key="7">
    <source>
        <dbReference type="PROSITE" id="PS50850"/>
    </source>
</evidence>
<feature type="transmembrane region" description="Helical" evidence="6">
    <location>
        <begin position="310"/>
        <end position="334"/>
    </location>
</feature>
<dbReference type="GO" id="GO:0005886">
    <property type="term" value="C:plasma membrane"/>
    <property type="evidence" value="ECO:0007669"/>
    <property type="project" value="UniProtKB-SubCell"/>
</dbReference>
<dbReference type="SUPFAM" id="SSF103473">
    <property type="entry name" value="MFS general substrate transporter"/>
    <property type="match status" value="1"/>
</dbReference>
<evidence type="ECO:0000256" key="2">
    <source>
        <dbReference type="ARBA" id="ARBA00022475"/>
    </source>
</evidence>
<evidence type="ECO:0000256" key="6">
    <source>
        <dbReference type="SAM" id="Phobius"/>
    </source>
</evidence>
<feature type="transmembrane region" description="Helical" evidence="6">
    <location>
        <begin position="379"/>
        <end position="400"/>
    </location>
</feature>
<dbReference type="InterPro" id="IPR020846">
    <property type="entry name" value="MFS_dom"/>
</dbReference>
<dbReference type="InterPro" id="IPR036259">
    <property type="entry name" value="MFS_trans_sf"/>
</dbReference>
<dbReference type="Proteomes" id="UP000753256">
    <property type="component" value="Unassembled WGS sequence"/>
</dbReference>
<name>A0A921LTE1_9ACTN</name>
<comment type="subcellular location">
    <subcellularLocation>
        <location evidence="1">Cell membrane</location>
        <topology evidence="1">Multi-pass membrane protein</topology>
    </subcellularLocation>
</comment>
<dbReference type="InterPro" id="IPR011701">
    <property type="entry name" value="MFS"/>
</dbReference>
<feature type="transmembrane region" description="Helical" evidence="6">
    <location>
        <begin position="87"/>
        <end position="107"/>
    </location>
</feature>
<dbReference type="PROSITE" id="PS50850">
    <property type="entry name" value="MFS"/>
    <property type="match status" value="1"/>
</dbReference>
<feature type="domain" description="Major facilitator superfamily (MFS) profile" evidence="7">
    <location>
        <begin position="23"/>
        <end position="404"/>
    </location>
</feature>
<reference evidence="8" key="1">
    <citation type="journal article" date="2021" name="PeerJ">
        <title>Extensive microbial diversity within the chicken gut microbiome revealed by metagenomics and culture.</title>
        <authorList>
            <person name="Gilroy R."/>
            <person name="Ravi A."/>
            <person name="Getino M."/>
            <person name="Pursley I."/>
            <person name="Horton D.L."/>
            <person name="Alikhan N.F."/>
            <person name="Baker D."/>
            <person name="Gharbi K."/>
            <person name="Hall N."/>
            <person name="Watson M."/>
            <person name="Adriaenssens E.M."/>
            <person name="Foster-Nyarko E."/>
            <person name="Jarju S."/>
            <person name="Secka A."/>
            <person name="Antonio M."/>
            <person name="Oren A."/>
            <person name="Chaudhuri R.R."/>
            <person name="La Ragione R."/>
            <person name="Hildebrand F."/>
            <person name="Pallen M.J."/>
        </authorList>
    </citation>
    <scope>NUCLEOTIDE SEQUENCE</scope>
    <source>
        <strain evidence="8">ChiHjej13B12-9602</strain>
    </source>
</reference>
<evidence type="ECO:0000256" key="4">
    <source>
        <dbReference type="ARBA" id="ARBA00022989"/>
    </source>
</evidence>
<keyword evidence="3 6" id="KW-0812">Transmembrane</keyword>
<feature type="transmembrane region" description="Helical" evidence="6">
    <location>
        <begin position="355"/>
        <end position="373"/>
    </location>
</feature>
<dbReference type="EMBL" id="DYUZ01000022">
    <property type="protein sequence ID" value="HJG37294.1"/>
    <property type="molecule type" value="Genomic_DNA"/>
</dbReference>
<dbReference type="GO" id="GO:0022857">
    <property type="term" value="F:transmembrane transporter activity"/>
    <property type="evidence" value="ECO:0007669"/>
    <property type="project" value="InterPro"/>
</dbReference>
<proteinExistence type="predicted"/>
<evidence type="ECO:0000256" key="3">
    <source>
        <dbReference type="ARBA" id="ARBA00022692"/>
    </source>
</evidence>
<evidence type="ECO:0000313" key="9">
    <source>
        <dbReference type="Proteomes" id="UP000753256"/>
    </source>
</evidence>
<dbReference type="AlphaFoldDB" id="A0A921LTE1"/>